<gene>
    <name evidence="1" type="ORF">KSP39_PZI017797</name>
</gene>
<dbReference type="PANTHER" id="PTHR10492">
    <property type="match status" value="1"/>
</dbReference>
<dbReference type="EMBL" id="JBBWWQ010000015">
    <property type="protein sequence ID" value="KAK8929000.1"/>
    <property type="molecule type" value="Genomic_DNA"/>
</dbReference>
<proteinExistence type="predicted"/>
<evidence type="ECO:0000313" key="1">
    <source>
        <dbReference type="EMBL" id="KAK8929000.1"/>
    </source>
</evidence>
<evidence type="ECO:0000313" key="2">
    <source>
        <dbReference type="Proteomes" id="UP001418222"/>
    </source>
</evidence>
<protein>
    <submittedName>
        <fullName evidence="1">Uncharacterized protein</fullName>
    </submittedName>
</protein>
<accession>A0AAP0B6E1</accession>
<name>A0AAP0B6E1_9ASPA</name>
<sequence>MIHGPCGPFNHNAPCMKINGCKKGYPKQFSETTIQGSDSYPVYRRRNDNRYIALDREGERMIDNRWVVPYNPWLLLKYNCHINVEICSSIKSIKYLYKYVYKGPDCVAFEVRLGQNYDEVSKYVNGRWICALEAMCKILKFGLYQIFPNVVRLQVHLPNRHQVQFHSCQSISNVLGDERNNRIMLTEFFRVYNEGIEQTNYLYVDFAKHYIWLIPSRKWTPRLLNRRVIGRLYAVAPSEGERFYLRLLLNHIPGPKSFNDILTVLGVRYLTFK</sequence>
<keyword evidence="2" id="KW-1185">Reference proteome</keyword>
<reference evidence="1 2" key="1">
    <citation type="journal article" date="2022" name="Nat. Plants">
        <title>Genomes of leafy and leafless Platanthera orchids illuminate the evolution of mycoheterotrophy.</title>
        <authorList>
            <person name="Li M.H."/>
            <person name="Liu K.W."/>
            <person name="Li Z."/>
            <person name="Lu H.C."/>
            <person name="Ye Q.L."/>
            <person name="Zhang D."/>
            <person name="Wang J.Y."/>
            <person name="Li Y.F."/>
            <person name="Zhong Z.M."/>
            <person name="Liu X."/>
            <person name="Yu X."/>
            <person name="Liu D.K."/>
            <person name="Tu X.D."/>
            <person name="Liu B."/>
            <person name="Hao Y."/>
            <person name="Liao X.Y."/>
            <person name="Jiang Y.T."/>
            <person name="Sun W.H."/>
            <person name="Chen J."/>
            <person name="Chen Y.Q."/>
            <person name="Ai Y."/>
            <person name="Zhai J.W."/>
            <person name="Wu S.S."/>
            <person name="Zhou Z."/>
            <person name="Hsiao Y.Y."/>
            <person name="Wu W.L."/>
            <person name="Chen Y.Y."/>
            <person name="Lin Y.F."/>
            <person name="Hsu J.L."/>
            <person name="Li C.Y."/>
            <person name="Wang Z.W."/>
            <person name="Zhao X."/>
            <person name="Zhong W.Y."/>
            <person name="Ma X.K."/>
            <person name="Ma L."/>
            <person name="Huang J."/>
            <person name="Chen G.Z."/>
            <person name="Huang M.Z."/>
            <person name="Huang L."/>
            <person name="Peng D.H."/>
            <person name="Luo Y.B."/>
            <person name="Zou S.Q."/>
            <person name="Chen S.P."/>
            <person name="Lan S."/>
            <person name="Tsai W.C."/>
            <person name="Van de Peer Y."/>
            <person name="Liu Z.J."/>
        </authorList>
    </citation>
    <scope>NUCLEOTIDE SEQUENCE [LARGE SCALE GENOMIC DNA]</scope>
    <source>
        <strain evidence="1">Lor287</strain>
    </source>
</reference>
<dbReference type="AlphaFoldDB" id="A0AAP0B6E1"/>
<dbReference type="Proteomes" id="UP001418222">
    <property type="component" value="Unassembled WGS sequence"/>
</dbReference>
<comment type="caution">
    <text evidence="1">The sequence shown here is derived from an EMBL/GenBank/DDBJ whole genome shotgun (WGS) entry which is preliminary data.</text>
</comment>
<dbReference type="PANTHER" id="PTHR10492:SF101">
    <property type="entry name" value="ATP-DEPENDENT DNA HELICASE"/>
    <property type="match status" value="1"/>
</dbReference>
<organism evidence="1 2">
    <name type="scientific">Platanthera zijinensis</name>
    <dbReference type="NCBI Taxonomy" id="2320716"/>
    <lineage>
        <taxon>Eukaryota</taxon>
        <taxon>Viridiplantae</taxon>
        <taxon>Streptophyta</taxon>
        <taxon>Embryophyta</taxon>
        <taxon>Tracheophyta</taxon>
        <taxon>Spermatophyta</taxon>
        <taxon>Magnoliopsida</taxon>
        <taxon>Liliopsida</taxon>
        <taxon>Asparagales</taxon>
        <taxon>Orchidaceae</taxon>
        <taxon>Orchidoideae</taxon>
        <taxon>Orchideae</taxon>
        <taxon>Orchidinae</taxon>
        <taxon>Platanthera</taxon>
    </lineage>
</organism>